<feature type="compositionally biased region" description="Polar residues" evidence="1">
    <location>
        <begin position="191"/>
        <end position="201"/>
    </location>
</feature>
<feature type="region of interest" description="Disordered" evidence="1">
    <location>
        <begin position="1"/>
        <end position="62"/>
    </location>
</feature>
<dbReference type="Proteomes" id="UP000321570">
    <property type="component" value="Unassembled WGS sequence"/>
</dbReference>
<dbReference type="AlphaFoldDB" id="A0A564Z2Z2"/>
<organism evidence="2 3">
    <name type="scientific">Hymenolepis diminuta</name>
    <name type="common">Rat tapeworm</name>
    <dbReference type="NCBI Taxonomy" id="6216"/>
    <lineage>
        <taxon>Eukaryota</taxon>
        <taxon>Metazoa</taxon>
        <taxon>Spiralia</taxon>
        <taxon>Lophotrochozoa</taxon>
        <taxon>Platyhelminthes</taxon>
        <taxon>Cestoda</taxon>
        <taxon>Eucestoda</taxon>
        <taxon>Cyclophyllidea</taxon>
        <taxon>Hymenolepididae</taxon>
        <taxon>Hymenolepis</taxon>
    </lineage>
</organism>
<keyword evidence="3" id="KW-1185">Reference proteome</keyword>
<sequence length="262" mass="29776">MARWYRGTGRRRRKAKRPREVRRSERIRRNRSESSINLPSLRNSSAELEPRASDRSSNTVSSGEIRWEGLSRYLKKNRRSQNTEISTSNNPGNESGEITRISPLRVPQEDIPFPNQTSQQMQNTSSLMDTSLFPNLPQFPDPFPSLFGLPESSGGRNWTEDIFSNMPPGELDGLFLQATTSTSAQMSSLMDGQQAQQSTNPPSRPRNIDMGGLNRRLRNNDLSDLANSESDHFHELDELYQLVFPNESPPRSSSKPSNHRFL</sequence>
<dbReference type="EMBL" id="CABIJS010000577">
    <property type="protein sequence ID" value="VUZ53822.1"/>
    <property type="molecule type" value="Genomic_DNA"/>
</dbReference>
<feature type="region of interest" description="Disordered" evidence="1">
    <location>
        <begin position="186"/>
        <end position="211"/>
    </location>
</feature>
<feature type="compositionally biased region" description="Polar residues" evidence="1">
    <location>
        <begin position="80"/>
        <end position="93"/>
    </location>
</feature>
<name>A0A564Z2Z2_HYMDI</name>
<evidence type="ECO:0000313" key="2">
    <source>
        <dbReference type="EMBL" id="VUZ53822.1"/>
    </source>
</evidence>
<evidence type="ECO:0000313" key="3">
    <source>
        <dbReference type="Proteomes" id="UP000321570"/>
    </source>
</evidence>
<feature type="region of interest" description="Disordered" evidence="1">
    <location>
        <begin position="77"/>
        <end position="98"/>
    </location>
</feature>
<proteinExistence type="predicted"/>
<protein>
    <submittedName>
        <fullName evidence="2">Uncharacterized protein</fullName>
    </submittedName>
</protein>
<accession>A0A564Z2Z2</accession>
<feature type="compositionally biased region" description="Basic residues" evidence="1">
    <location>
        <begin position="8"/>
        <end position="29"/>
    </location>
</feature>
<evidence type="ECO:0000256" key="1">
    <source>
        <dbReference type="SAM" id="MobiDB-lite"/>
    </source>
</evidence>
<feature type="compositionally biased region" description="Polar residues" evidence="1">
    <location>
        <begin position="36"/>
        <end position="46"/>
    </location>
</feature>
<reference evidence="2 3" key="1">
    <citation type="submission" date="2019-07" db="EMBL/GenBank/DDBJ databases">
        <authorList>
            <person name="Jastrzebski P J."/>
            <person name="Paukszto L."/>
            <person name="Jastrzebski P J."/>
        </authorList>
    </citation>
    <scope>NUCLEOTIDE SEQUENCE [LARGE SCALE GENOMIC DNA]</scope>
    <source>
        <strain evidence="2 3">WMS-il1</strain>
    </source>
</reference>
<gene>
    <name evidence="2" type="ORF">WMSIL1_LOCUS12078</name>
</gene>